<evidence type="ECO:0000313" key="13">
    <source>
        <dbReference type="Proteomes" id="UP000054217"/>
    </source>
</evidence>
<dbReference type="Gene3D" id="3.40.50.300">
    <property type="entry name" value="P-loop containing nucleotide triphosphate hydrolases"/>
    <property type="match status" value="1"/>
</dbReference>
<comment type="subcellular location">
    <subcellularLocation>
        <location evidence="2">Cytoplasm</location>
    </subcellularLocation>
    <subcellularLocation>
        <location evidence="1">Nucleus</location>
    </subcellularLocation>
</comment>
<dbReference type="AlphaFoldDB" id="A0A0C3NIA5"/>
<dbReference type="InterPro" id="IPR050221">
    <property type="entry name" value="26S_Proteasome_ATPase"/>
</dbReference>
<sequence>MDAYASTSTGAMDERRKNALKSYREKMRAHENISQSLKNLRFSLKDLEKDFAQTENDIKAVQSVGQIIGEVMKQLDDERFIVKASSGPRYVVSYRPALSAAKLKSGTRVSLDMTTLTIMRILPREVDPLVYKMSLEDPGKASFAGIGGLSEQVRELREVIELPLLNPELFTRVGIKPPKGVLLYGPPGTGKTLLARAVAATLHTNFLKVVSSAIVDKYIGESARVVREMFGYARDHEPCVIFMDEIDAIGGRRFSEGTSADREIQRTLMELLNQMDGFDSLGRTKLIMATNRPDTLDPALLRPGRLDRKIEIPLPNEQARLEILKIHAQAVNKSGEIDYDAIVKLTDGFNGADLRNVVTEAGMFAIRDDREYIIQEDLTKAARKVGDAKKHESKSLIILPRLSSLGRYPQRS</sequence>
<keyword evidence="6 9" id="KW-0067">ATP-binding</keyword>
<dbReference type="FunCoup" id="A0A0C3NIA5">
    <property type="interactions" value="488"/>
</dbReference>
<dbReference type="OrthoDB" id="1664597at2759"/>
<gene>
    <name evidence="12" type="ORF">M404DRAFT_152269</name>
</gene>
<evidence type="ECO:0000256" key="8">
    <source>
        <dbReference type="ARBA" id="ARBA00023242"/>
    </source>
</evidence>
<dbReference type="InterPro" id="IPR012340">
    <property type="entry name" value="NA-bd_OB-fold"/>
</dbReference>
<dbReference type="SUPFAM" id="SSF52540">
    <property type="entry name" value="P-loop containing nucleoside triphosphate hydrolases"/>
    <property type="match status" value="1"/>
</dbReference>
<dbReference type="FunFam" id="3.40.50.300:FF:000034">
    <property type="entry name" value="26S protease regulatory subunit 10B"/>
    <property type="match status" value="1"/>
</dbReference>
<dbReference type="InterPro" id="IPR032501">
    <property type="entry name" value="Prot_ATP_ID_OB_2nd"/>
</dbReference>
<evidence type="ECO:0000256" key="6">
    <source>
        <dbReference type="ARBA" id="ARBA00022840"/>
    </source>
</evidence>
<keyword evidence="4" id="KW-0963">Cytoplasm</keyword>
<dbReference type="InterPro" id="IPR003959">
    <property type="entry name" value="ATPase_AAA_core"/>
</dbReference>
<name>A0A0C3NIA5_PISTI</name>
<dbReference type="PROSITE" id="PS00674">
    <property type="entry name" value="AAA"/>
    <property type="match status" value="1"/>
</dbReference>
<keyword evidence="8" id="KW-0539">Nucleus</keyword>
<accession>A0A0C3NIA5</accession>
<dbReference type="Pfam" id="PF00004">
    <property type="entry name" value="AAA"/>
    <property type="match status" value="1"/>
</dbReference>
<reference evidence="12 13" key="1">
    <citation type="submission" date="2014-04" db="EMBL/GenBank/DDBJ databases">
        <authorList>
            <consortium name="DOE Joint Genome Institute"/>
            <person name="Kuo A."/>
            <person name="Kohler A."/>
            <person name="Costa M.D."/>
            <person name="Nagy L.G."/>
            <person name="Floudas D."/>
            <person name="Copeland A."/>
            <person name="Barry K.W."/>
            <person name="Cichocki N."/>
            <person name="Veneault-Fourrey C."/>
            <person name="LaButti K."/>
            <person name="Lindquist E.A."/>
            <person name="Lipzen A."/>
            <person name="Lundell T."/>
            <person name="Morin E."/>
            <person name="Murat C."/>
            <person name="Sun H."/>
            <person name="Tunlid A."/>
            <person name="Henrissat B."/>
            <person name="Grigoriev I.V."/>
            <person name="Hibbett D.S."/>
            <person name="Martin F."/>
            <person name="Nordberg H.P."/>
            <person name="Cantor M.N."/>
            <person name="Hua S.X."/>
        </authorList>
    </citation>
    <scope>NUCLEOTIDE SEQUENCE [LARGE SCALE GENOMIC DNA]</scope>
    <source>
        <strain evidence="12 13">Marx 270</strain>
    </source>
</reference>
<dbReference type="GO" id="GO:0005737">
    <property type="term" value="C:cytoplasm"/>
    <property type="evidence" value="ECO:0007669"/>
    <property type="project" value="UniProtKB-SubCell"/>
</dbReference>
<dbReference type="PANTHER" id="PTHR23073">
    <property type="entry name" value="26S PROTEASOME REGULATORY SUBUNIT"/>
    <property type="match status" value="1"/>
</dbReference>
<reference evidence="13" key="2">
    <citation type="submission" date="2015-01" db="EMBL/GenBank/DDBJ databases">
        <title>Evolutionary Origins and Diversification of the Mycorrhizal Mutualists.</title>
        <authorList>
            <consortium name="DOE Joint Genome Institute"/>
            <consortium name="Mycorrhizal Genomics Consortium"/>
            <person name="Kohler A."/>
            <person name="Kuo A."/>
            <person name="Nagy L.G."/>
            <person name="Floudas D."/>
            <person name="Copeland A."/>
            <person name="Barry K.W."/>
            <person name="Cichocki N."/>
            <person name="Veneault-Fourrey C."/>
            <person name="LaButti K."/>
            <person name="Lindquist E.A."/>
            <person name="Lipzen A."/>
            <person name="Lundell T."/>
            <person name="Morin E."/>
            <person name="Murat C."/>
            <person name="Riley R."/>
            <person name="Ohm R."/>
            <person name="Sun H."/>
            <person name="Tunlid A."/>
            <person name="Henrissat B."/>
            <person name="Grigoriev I.V."/>
            <person name="Hibbett D.S."/>
            <person name="Martin F."/>
        </authorList>
    </citation>
    <scope>NUCLEOTIDE SEQUENCE [LARGE SCALE GENOMIC DNA]</scope>
    <source>
        <strain evidence="13">Marx 270</strain>
    </source>
</reference>
<evidence type="ECO:0000256" key="10">
    <source>
        <dbReference type="SAM" id="Coils"/>
    </source>
</evidence>
<keyword evidence="13" id="KW-1185">Reference proteome</keyword>
<evidence type="ECO:0000313" key="12">
    <source>
        <dbReference type="EMBL" id="KIO00745.1"/>
    </source>
</evidence>
<evidence type="ECO:0000256" key="1">
    <source>
        <dbReference type="ARBA" id="ARBA00004123"/>
    </source>
</evidence>
<evidence type="ECO:0000256" key="5">
    <source>
        <dbReference type="ARBA" id="ARBA00022741"/>
    </source>
</evidence>
<dbReference type="GO" id="GO:0008540">
    <property type="term" value="C:proteasome regulatory particle, base subcomplex"/>
    <property type="evidence" value="ECO:0007669"/>
    <property type="project" value="UniProtKB-ARBA"/>
</dbReference>
<dbReference type="EMBL" id="KN831994">
    <property type="protein sequence ID" value="KIO00745.1"/>
    <property type="molecule type" value="Genomic_DNA"/>
</dbReference>
<organism evidence="12 13">
    <name type="scientific">Pisolithus tinctorius Marx 270</name>
    <dbReference type="NCBI Taxonomy" id="870435"/>
    <lineage>
        <taxon>Eukaryota</taxon>
        <taxon>Fungi</taxon>
        <taxon>Dikarya</taxon>
        <taxon>Basidiomycota</taxon>
        <taxon>Agaricomycotina</taxon>
        <taxon>Agaricomycetes</taxon>
        <taxon>Agaricomycetidae</taxon>
        <taxon>Boletales</taxon>
        <taxon>Sclerodermatineae</taxon>
        <taxon>Pisolithaceae</taxon>
        <taxon>Pisolithus</taxon>
    </lineage>
</organism>
<dbReference type="SMART" id="SM00382">
    <property type="entry name" value="AAA"/>
    <property type="match status" value="1"/>
</dbReference>
<evidence type="ECO:0000259" key="11">
    <source>
        <dbReference type="SMART" id="SM00382"/>
    </source>
</evidence>
<proteinExistence type="inferred from homology"/>
<evidence type="ECO:0000256" key="9">
    <source>
        <dbReference type="RuleBase" id="RU003651"/>
    </source>
</evidence>
<dbReference type="InParanoid" id="A0A0C3NIA5"/>
<evidence type="ECO:0000256" key="4">
    <source>
        <dbReference type="ARBA" id="ARBA00022490"/>
    </source>
</evidence>
<dbReference type="InterPro" id="IPR003960">
    <property type="entry name" value="ATPase_AAA_CS"/>
</dbReference>
<keyword evidence="10" id="KW-0175">Coiled coil</keyword>
<evidence type="ECO:0000256" key="7">
    <source>
        <dbReference type="ARBA" id="ARBA00022942"/>
    </source>
</evidence>
<dbReference type="GO" id="GO:0005524">
    <property type="term" value="F:ATP binding"/>
    <property type="evidence" value="ECO:0007669"/>
    <property type="project" value="UniProtKB-KW"/>
</dbReference>
<dbReference type="HOGENOM" id="CLU_000688_2_2_1"/>
<comment type="similarity">
    <text evidence="3 9">Belongs to the AAA ATPase family.</text>
</comment>
<protein>
    <recommendedName>
        <fullName evidence="11">AAA+ ATPase domain-containing protein</fullName>
    </recommendedName>
</protein>
<dbReference type="STRING" id="870435.A0A0C3NIA5"/>
<dbReference type="FunFam" id="2.40.50.140:FF:000168">
    <property type="entry name" value="26S protease regulatory subunit 10B"/>
    <property type="match status" value="1"/>
</dbReference>
<keyword evidence="5 9" id="KW-0547">Nucleotide-binding</keyword>
<feature type="domain" description="AAA+ ATPase" evidence="11">
    <location>
        <begin position="177"/>
        <end position="316"/>
    </location>
</feature>
<dbReference type="InterPro" id="IPR003593">
    <property type="entry name" value="AAA+_ATPase"/>
</dbReference>
<dbReference type="GO" id="GO:0016887">
    <property type="term" value="F:ATP hydrolysis activity"/>
    <property type="evidence" value="ECO:0007669"/>
    <property type="project" value="InterPro"/>
</dbReference>
<evidence type="ECO:0000256" key="3">
    <source>
        <dbReference type="ARBA" id="ARBA00006914"/>
    </source>
</evidence>
<feature type="coiled-coil region" evidence="10">
    <location>
        <begin position="20"/>
        <end position="64"/>
    </location>
</feature>
<dbReference type="GO" id="GO:0005634">
    <property type="term" value="C:nucleus"/>
    <property type="evidence" value="ECO:0007669"/>
    <property type="project" value="UniProtKB-SubCell"/>
</dbReference>
<evidence type="ECO:0000256" key="2">
    <source>
        <dbReference type="ARBA" id="ARBA00004496"/>
    </source>
</evidence>
<dbReference type="InterPro" id="IPR041569">
    <property type="entry name" value="AAA_lid_3"/>
</dbReference>
<dbReference type="Proteomes" id="UP000054217">
    <property type="component" value="Unassembled WGS sequence"/>
</dbReference>
<dbReference type="FunFam" id="1.10.8.60:FF:000008">
    <property type="entry name" value="26S protease regulatory subunit 10B"/>
    <property type="match status" value="1"/>
</dbReference>
<dbReference type="InterPro" id="IPR027417">
    <property type="entry name" value="P-loop_NTPase"/>
</dbReference>
<dbReference type="Gene3D" id="2.40.50.140">
    <property type="entry name" value="Nucleic acid-binding proteins"/>
    <property type="match status" value="1"/>
</dbReference>
<dbReference type="Gene3D" id="1.10.8.60">
    <property type="match status" value="1"/>
</dbReference>
<dbReference type="Pfam" id="PF17862">
    <property type="entry name" value="AAA_lid_3"/>
    <property type="match status" value="1"/>
</dbReference>
<keyword evidence="7" id="KW-0647">Proteasome</keyword>
<dbReference type="Pfam" id="PF16450">
    <property type="entry name" value="Prot_ATP_ID_OB_C"/>
    <property type="match status" value="1"/>
</dbReference>